<dbReference type="Pfam" id="PF03466">
    <property type="entry name" value="LysR_substrate"/>
    <property type="match status" value="1"/>
</dbReference>
<dbReference type="Gene3D" id="1.10.10.10">
    <property type="entry name" value="Winged helix-like DNA-binding domain superfamily/Winged helix DNA-binding domain"/>
    <property type="match status" value="1"/>
</dbReference>
<evidence type="ECO:0000259" key="5">
    <source>
        <dbReference type="PROSITE" id="PS50931"/>
    </source>
</evidence>
<dbReference type="PROSITE" id="PS50931">
    <property type="entry name" value="HTH_LYSR"/>
    <property type="match status" value="1"/>
</dbReference>
<keyword evidence="2" id="KW-0805">Transcription regulation</keyword>
<dbReference type="EMBL" id="AB008831">
    <property type="protein sequence ID" value="BAA23553.1"/>
    <property type="molecule type" value="Genomic_DNA"/>
</dbReference>
<dbReference type="SUPFAM" id="SSF46785">
    <property type="entry name" value="Winged helix' DNA-binding domain"/>
    <property type="match status" value="1"/>
</dbReference>
<feature type="domain" description="HTH lysR-type" evidence="5">
    <location>
        <begin position="20"/>
        <end position="71"/>
    </location>
</feature>
<accession>O24826</accession>
<dbReference type="InterPro" id="IPR058163">
    <property type="entry name" value="LysR-type_TF_proteobact-type"/>
</dbReference>
<protein>
    <submittedName>
        <fullName evidence="6">AtdR protein</fullName>
    </submittedName>
</protein>
<dbReference type="PANTHER" id="PTHR30537">
    <property type="entry name" value="HTH-TYPE TRANSCRIPTIONAL REGULATOR"/>
    <property type="match status" value="1"/>
</dbReference>
<evidence type="ECO:0000256" key="3">
    <source>
        <dbReference type="ARBA" id="ARBA00023125"/>
    </source>
</evidence>
<keyword evidence="4" id="KW-0804">Transcription</keyword>
<comment type="similarity">
    <text evidence="1">Belongs to the LysR transcriptional regulatory family.</text>
</comment>
<organism evidence="6">
    <name type="scientific">Acinetobacter sp. YAA</name>
    <dbReference type="NCBI Taxonomy" id="278934"/>
    <lineage>
        <taxon>Bacteria</taxon>
        <taxon>Pseudomonadati</taxon>
        <taxon>Pseudomonadota</taxon>
        <taxon>Gammaproteobacteria</taxon>
        <taxon>Moraxellales</taxon>
        <taxon>Moraxellaceae</taxon>
        <taxon>Acinetobacter</taxon>
    </lineage>
</organism>
<evidence type="ECO:0000313" key="6">
    <source>
        <dbReference type="EMBL" id="BAA23553.1"/>
    </source>
</evidence>
<dbReference type="Pfam" id="PF00126">
    <property type="entry name" value="HTH_1"/>
    <property type="match status" value="1"/>
</dbReference>
<reference evidence="6" key="1">
    <citation type="journal article" date="1997" name="Microbiology (Mosc.)">
        <title>Plasmid-encoded genes specifying aniline oxidation from Acinetobacter sp. strain YAA.</title>
        <authorList>
            <person name="Fujii T."/>
            <person name="Takeo M."/>
            <person name="Maeda Y."/>
        </authorList>
    </citation>
    <scope>NUCLEOTIDE SEQUENCE</scope>
    <source>
        <strain evidence="6">YAA</strain>
    </source>
</reference>
<dbReference type="PANTHER" id="PTHR30537:SF3">
    <property type="entry name" value="TRANSCRIPTIONAL REGULATORY PROTEIN"/>
    <property type="match status" value="1"/>
</dbReference>
<dbReference type="InterPro" id="IPR005119">
    <property type="entry name" value="LysR_subst-bd"/>
</dbReference>
<dbReference type="InterPro" id="IPR000847">
    <property type="entry name" value="LysR_HTH_N"/>
</dbReference>
<reference evidence="6" key="2">
    <citation type="journal article" date="1998" name="J. Ferment. Bioeng.">
        <title>Cloning and sequencing of a gene cluster for the meta-cleavage pathway of aniline degradation in Acinetobacter sp. strain YAA.</title>
        <authorList>
            <person name="Takeo M."/>
            <person name="Fujii T."/>
            <person name="Takenaka K."/>
            <person name="Maeda Y."/>
        </authorList>
    </citation>
    <scope>NUCLEOTIDE SEQUENCE</scope>
    <source>
        <strain evidence="6">YAA</strain>
    </source>
</reference>
<evidence type="ECO:0000256" key="1">
    <source>
        <dbReference type="ARBA" id="ARBA00009437"/>
    </source>
</evidence>
<reference evidence="6" key="3">
    <citation type="journal article" date="2007" name="Biosci. Biotechnol. Biochem.">
        <title>Purification and characterization of catechol 2,3-dioxygenase from the aniline degradation pathway of Acinetobacter sp. YAA and its mutant enzyme, which resists substrate inhibition.</title>
        <authorList>
            <person name="Takeo M."/>
            <person name="Nishimura M."/>
            <person name="Shirai M."/>
            <person name="Takahashi H."/>
            <person name="Negoro S."/>
        </authorList>
    </citation>
    <scope>NUCLEOTIDE SEQUENCE</scope>
    <source>
        <strain evidence="6">YAA</strain>
    </source>
</reference>
<evidence type="ECO:0000256" key="4">
    <source>
        <dbReference type="ARBA" id="ARBA00023163"/>
    </source>
</evidence>
<dbReference type="GO" id="GO:0003700">
    <property type="term" value="F:DNA-binding transcription factor activity"/>
    <property type="evidence" value="ECO:0007669"/>
    <property type="project" value="InterPro"/>
</dbReference>
<dbReference type="SUPFAM" id="SSF53850">
    <property type="entry name" value="Periplasmic binding protein-like II"/>
    <property type="match status" value="1"/>
</dbReference>
<dbReference type="InterPro" id="IPR036388">
    <property type="entry name" value="WH-like_DNA-bd_sf"/>
</dbReference>
<dbReference type="GO" id="GO:0043565">
    <property type="term" value="F:sequence-specific DNA binding"/>
    <property type="evidence" value="ECO:0007669"/>
    <property type="project" value="TreeGrafter"/>
</dbReference>
<evidence type="ECO:0000256" key="2">
    <source>
        <dbReference type="ARBA" id="ARBA00023015"/>
    </source>
</evidence>
<keyword evidence="3" id="KW-0238">DNA-binding</keyword>
<proteinExistence type="inferred from homology"/>
<gene>
    <name evidence="6" type="primary">atdR</name>
</gene>
<dbReference type="GO" id="GO:0006351">
    <property type="term" value="P:DNA-templated transcription"/>
    <property type="evidence" value="ECO:0007669"/>
    <property type="project" value="TreeGrafter"/>
</dbReference>
<sequence>MRCVLKHSSSYDNANWDNVKAFLALYRAKDYEAAAESLGVDGSTLRRKIQSLEVVLGYSLFVKENNRWALAPGTEDVLKAAVDMESATRLFFGLTPGDKGGVIKVSIPFVLVNQFSDVLIAFRKIYPEFTFDISSDARFVDLEREGFDFAIRLARPISNMNSLKIKRLGTFGLGVFGSASYIDDIVDEFGKDALRDKSDLIKTGIGFSYKPHDFVFGLLDWEQLGFYGNIKIMCDDLESCARFCDKGAGLAILPKFLAHRYPNMSCVYDASDTLMAELWLISRLDMKSDWQVVLGNMLSAKSKEMEVS</sequence>
<dbReference type="InterPro" id="IPR036390">
    <property type="entry name" value="WH_DNA-bd_sf"/>
</dbReference>
<name>O24826_9GAMM</name>
<dbReference type="AlphaFoldDB" id="O24826"/>
<dbReference type="Gene3D" id="3.40.190.290">
    <property type="match status" value="1"/>
</dbReference>